<dbReference type="AlphaFoldDB" id="A0A9D1LSG6"/>
<dbReference type="InterPro" id="IPR003832">
    <property type="entry name" value="DUF212"/>
</dbReference>
<keyword evidence="1" id="KW-0472">Membrane</keyword>
<evidence type="ECO:0000313" key="3">
    <source>
        <dbReference type="Proteomes" id="UP000824123"/>
    </source>
</evidence>
<keyword evidence="1" id="KW-0812">Transmembrane</keyword>
<feature type="transmembrane region" description="Helical" evidence="1">
    <location>
        <begin position="125"/>
        <end position="147"/>
    </location>
</feature>
<accession>A0A9D1LSG6</accession>
<reference evidence="2" key="2">
    <citation type="journal article" date="2021" name="PeerJ">
        <title>Extensive microbial diversity within the chicken gut microbiome revealed by metagenomics and culture.</title>
        <authorList>
            <person name="Gilroy R."/>
            <person name="Ravi A."/>
            <person name="Getino M."/>
            <person name="Pursley I."/>
            <person name="Horton D.L."/>
            <person name="Alikhan N.F."/>
            <person name="Baker D."/>
            <person name="Gharbi K."/>
            <person name="Hall N."/>
            <person name="Watson M."/>
            <person name="Adriaenssens E.M."/>
            <person name="Foster-Nyarko E."/>
            <person name="Jarju S."/>
            <person name="Secka A."/>
            <person name="Antonio M."/>
            <person name="Oren A."/>
            <person name="Chaudhuri R.R."/>
            <person name="La Ragione R."/>
            <person name="Hildebrand F."/>
            <person name="Pallen M.J."/>
        </authorList>
    </citation>
    <scope>NUCLEOTIDE SEQUENCE</scope>
    <source>
        <strain evidence="2">ChiSxjej2B14-8506</strain>
    </source>
</reference>
<evidence type="ECO:0000256" key="1">
    <source>
        <dbReference type="SAM" id="Phobius"/>
    </source>
</evidence>
<proteinExistence type="predicted"/>
<dbReference type="Proteomes" id="UP000824123">
    <property type="component" value="Unassembled WGS sequence"/>
</dbReference>
<protein>
    <submittedName>
        <fullName evidence="2">Divergent PAP2 family protein</fullName>
    </submittedName>
</protein>
<gene>
    <name evidence="2" type="ORF">IAC59_07925</name>
</gene>
<dbReference type="EMBL" id="DVNK01000050">
    <property type="protein sequence ID" value="HIU47172.1"/>
    <property type="molecule type" value="Genomic_DNA"/>
</dbReference>
<dbReference type="PANTHER" id="PTHR31446">
    <property type="entry name" value="ACID PHOSPHATASE/VANADIUM-DEPENDENT HALOPEROXIDASE-RELATED PROTEIN"/>
    <property type="match status" value="1"/>
</dbReference>
<comment type="caution">
    <text evidence="2">The sequence shown here is derived from an EMBL/GenBank/DDBJ whole genome shotgun (WGS) entry which is preliminary data.</text>
</comment>
<name>A0A9D1LSG6_9FIRM</name>
<reference evidence="2" key="1">
    <citation type="submission" date="2020-10" db="EMBL/GenBank/DDBJ databases">
        <authorList>
            <person name="Gilroy R."/>
        </authorList>
    </citation>
    <scope>NUCLEOTIDE SEQUENCE</scope>
    <source>
        <strain evidence="2">ChiSxjej2B14-8506</strain>
    </source>
</reference>
<feature type="transmembrane region" description="Helical" evidence="1">
    <location>
        <begin position="12"/>
        <end position="35"/>
    </location>
</feature>
<evidence type="ECO:0000313" key="2">
    <source>
        <dbReference type="EMBL" id="HIU47172.1"/>
    </source>
</evidence>
<dbReference type="PANTHER" id="PTHR31446:SF29">
    <property type="entry name" value="ACID PHOSPHATASE_VANADIUM-DEPENDENT HALOPEROXIDASE-RELATED PROTEIN"/>
    <property type="match status" value="1"/>
</dbReference>
<dbReference type="Pfam" id="PF02681">
    <property type="entry name" value="DUF212"/>
    <property type="match status" value="1"/>
</dbReference>
<organism evidence="2 3">
    <name type="scientific">Candidatus Fimadaptatus faecigallinarum</name>
    <dbReference type="NCBI Taxonomy" id="2840814"/>
    <lineage>
        <taxon>Bacteria</taxon>
        <taxon>Bacillati</taxon>
        <taxon>Bacillota</taxon>
        <taxon>Clostridia</taxon>
        <taxon>Eubacteriales</taxon>
        <taxon>Candidatus Fimadaptatus</taxon>
    </lineage>
</organism>
<sequence>MDGLEALFANRVLWAAMLGWAIAQTFKVMLTFIVYKRWDFSRMFGSGGMPSSHSSFICALATAVAITRGFQSVEFAISFALALIVMYDAAGVRRSAGKQAAAINQIIQDMMKRGSKLTQDHLKELIGHTPFEVIMGALLGVLVAILFV</sequence>
<keyword evidence="1" id="KW-1133">Transmembrane helix</keyword>
<feature type="transmembrane region" description="Helical" evidence="1">
    <location>
        <begin position="72"/>
        <end position="90"/>
    </location>
</feature>
<feature type="transmembrane region" description="Helical" evidence="1">
    <location>
        <begin position="47"/>
        <end position="66"/>
    </location>
</feature>